<comment type="caution">
    <text evidence="1">The sequence shown here is derived from an EMBL/GenBank/DDBJ whole genome shotgun (WGS) entry which is preliminary data.</text>
</comment>
<dbReference type="Proteomes" id="UP000300142">
    <property type="component" value="Unassembled WGS sequence"/>
</dbReference>
<name>A0A480A3D0_9CYAN</name>
<dbReference type="EMBL" id="BJCE01000125">
    <property type="protein sequence ID" value="GCL38233.1"/>
    <property type="molecule type" value="Genomic_DNA"/>
</dbReference>
<gene>
    <name evidence="1" type="ORF">SR1949_33470</name>
</gene>
<dbReference type="RefSeq" id="WP_137668179.1">
    <property type="nucleotide sequence ID" value="NZ_BJCE01000125.1"/>
</dbReference>
<reference evidence="2" key="1">
    <citation type="submission" date="2019-02" db="EMBL/GenBank/DDBJ databases">
        <title>Draft genome sequence of Sphaerospermopsis reniformis NIES-1949.</title>
        <authorList>
            <person name="Yamaguchi H."/>
            <person name="Suzuki S."/>
            <person name="Kawachi M."/>
        </authorList>
    </citation>
    <scope>NUCLEOTIDE SEQUENCE [LARGE SCALE GENOMIC DNA]</scope>
    <source>
        <strain evidence="2">NIES-1949</strain>
    </source>
</reference>
<organism evidence="1 2">
    <name type="scientific">Sphaerospermopsis reniformis</name>
    <dbReference type="NCBI Taxonomy" id="531300"/>
    <lineage>
        <taxon>Bacteria</taxon>
        <taxon>Bacillati</taxon>
        <taxon>Cyanobacteriota</taxon>
        <taxon>Cyanophyceae</taxon>
        <taxon>Nostocales</taxon>
        <taxon>Aphanizomenonaceae</taxon>
        <taxon>Sphaerospermopsis</taxon>
    </lineage>
</organism>
<accession>A0A480A3D0</accession>
<evidence type="ECO:0000313" key="2">
    <source>
        <dbReference type="Proteomes" id="UP000300142"/>
    </source>
</evidence>
<sequence>MKDIFQQPSIETLVKEIVALNHAWKAAGEIFGEESEIAKSARDLKGSLQTRLLRTYPNQVYLRIDQKSSQEAGEEVYSLRLVNPINNRDNAEHLPVRVVKKLLSQDEINQLEKFNN</sequence>
<evidence type="ECO:0000313" key="1">
    <source>
        <dbReference type="EMBL" id="GCL38233.1"/>
    </source>
</evidence>
<protein>
    <submittedName>
        <fullName evidence="1">Uncharacterized protein</fullName>
    </submittedName>
</protein>
<dbReference type="AlphaFoldDB" id="A0A480A3D0"/>
<proteinExistence type="predicted"/>
<keyword evidence="2" id="KW-1185">Reference proteome</keyword>